<dbReference type="InterPro" id="IPR006439">
    <property type="entry name" value="HAD-SF_hydro_IA"/>
</dbReference>
<protein>
    <submittedName>
        <fullName evidence="5">HAD-IA family hydrolase</fullName>
    </submittedName>
</protein>
<dbReference type="CDD" id="cd07526">
    <property type="entry name" value="HAD_BPGM_like"/>
    <property type="match status" value="1"/>
</dbReference>
<dbReference type="InterPro" id="IPR036412">
    <property type="entry name" value="HAD-like_sf"/>
</dbReference>
<sequence>MKLVIFDCDGTLVDSELLCNLGLEHQLAELGIQCKAEDLVQRFRGGKLANILANLEQEFSTSFPASFEQQYRAKVDKLFDQHLIPCDGVVDLLESLTVPFCIASSAPRTKIERALQVTGLSHYFTECIFSSYEVGSWKPEPDLFLHAAKSMQVKPQDCCVLEDSYLGIEAANRANMVSVYYAPNMGEKYPKASVQIAHMSEFNHKMAQHESP</sequence>
<dbReference type="InterPro" id="IPR051600">
    <property type="entry name" value="Beta-PGM-like"/>
</dbReference>
<comment type="similarity">
    <text evidence="2">Belongs to the HAD-like hydrolase superfamily. CbbY/CbbZ/Gph/YieH family.</text>
</comment>
<dbReference type="SUPFAM" id="SSF56784">
    <property type="entry name" value="HAD-like"/>
    <property type="match status" value="1"/>
</dbReference>
<evidence type="ECO:0000256" key="4">
    <source>
        <dbReference type="ARBA" id="ARBA00022842"/>
    </source>
</evidence>
<keyword evidence="5" id="KW-0378">Hydrolase</keyword>
<dbReference type="RefSeq" id="WP_196124812.1">
    <property type="nucleotide sequence ID" value="NZ_JADPMR010000004.1"/>
</dbReference>
<dbReference type="Gene3D" id="1.10.150.240">
    <property type="entry name" value="Putative phosphatase, domain 2"/>
    <property type="match status" value="1"/>
</dbReference>
<dbReference type="PANTHER" id="PTHR46193:SF10">
    <property type="entry name" value="6-PHOSPHOGLUCONATE PHOSPHATASE"/>
    <property type="match status" value="1"/>
</dbReference>
<dbReference type="NCBIfam" id="TIGR01509">
    <property type="entry name" value="HAD-SF-IA-v3"/>
    <property type="match status" value="1"/>
</dbReference>
<dbReference type="SFLD" id="SFLDS00003">
    <property type="entry name" value="Haloacid_Dehalogenase"/>
    <property type="match status" value="1"/>
</dbReference>
<evidence type="ECO:0000313" key="6">
    <source>
        <dbReference type="Proteomes" id="UP000597206"/>
    </source>
</evidence>
<organism evidence="5 6">
    <name type="scientific">Vibrio nitrifigilis</name>
    <dbReference type="NCBI Taxonomy" id="2789781"/>
    <lineage>
        <taxon>Bacteria</taxon>
        <taxon>Pseudomonadati</taxon>
        <taxon>Pseudomonadota</taxon>
        <taxon>Gammaproteobacteria</taxon>
        <taxon>Vibrionales</taxon>
        <taxon>Vibrionaceae</taxon>
        <taxon>Vibrio</taxon>
    </lineage>
</organism>
<gene>
    <name evidence="5" type="ORF">I1A42_20910</name>
</gene>
<dbReference type="Gene3D" id="3.40.50.1000">
    <property type="entry name" value="HAD superfamily/HAD-like"/>
    <property type="match status" value="1"/>
</dbReference>
<name>A0ABS0GKI0_9VIBR</name>
<dbReference type="InterPro" id="IPR023198">
    <property type="entry name" value="PGP-like_dom2"/>
</dbReference>
<comment type="cofactor">
    <cofactor evidence="1">
        <name>Mg(2+)</name>
        <dbReference type="ChEBI" id="CHEBI:18420"/>
    </cofactor>
</comment>
<evidence type="ECO:0000313" key="5">
    <source>
        <dbReference type="EMBL" id="MBF9002943.1"/>
    </source>
</evidence>
<keyword evidence="3" id="KW-0479">Metal-binding</keyword>
<accession>A0ABS0GKI0</accession>
<dbReference type="SFLD" id="SFLDG01129">
    <property type="entry name" value="C1.5:_HAD__Beta-PGM__Phosphata"/>
    <property type="match status" value="1"/>
</dbReference>
<reference evidence="5 6" key="1">
    <citation type="submission" date="2020-11" db="EMBL/GenBank/DDBJ databases">
        <title>Vibrio nitrifigilis sp. nov., a marine nitrogen-fixing bacterium isolated from the lagoon sediment of an islet inside an atoll.</title>
        <authorList>
            <person name="Wang L.-T."/>
            <person name="Shieh W.Y."/>
        </authorList>
    </citation>
    <scope>NUCLEOTIDE SEQUENCE [LARGE SCALE GENOMIC DNA]</scope>
    <source>
        <strain evidence="5 6">NFV-1</strain>
    </source>
</reference>
<comment type="caution">
    <text evidence="5">The sequence shown here is derived from an EMBL/GenBank/DDBJ whole genome shotgun (WGS) entry which is preliminary data.</text>
</comment>
<keyword evidence="6" id="KW-1185">Reference proteome</keyword>
<keyword evidence="4" id="KW-0460">Magnesium</keyword>
<evidence type="ECO:0000256" key="1">
    <source>
        <dbReference type="ARBA" id="ARBA00001946"/>
    </source>
</evidence>
<evidence type="ECO:0000256" key="3">
    <source>
        <dbReference type="ARBA" id="ARBA00022723"/>
    </source>
</evidence>
<proteinExistence type="inferred from homology"/>
<dbReference type="EMBL" id="JADPMR010000004">
    <property type="protein sequence ID" value="MBF9002943.1"/>
    <property type="molecule type" value="Genomic_DNA"/>
</dbReference>
<dbReference type="Pfam" id="PF00702">
    <property type="entry name" value="Hydrolase"/>
    <property type="match status" value="1"/>
</dbReference>
<dbReference type="GO" id="GO:0016787">
    <property type="term" value="F:hydrolase activity"/>
    <property type="evidence" value="ECO:0007669"/>
    <property type="project" value="UniProtKB-KW"/>
</dbReference>
<evidence type="ECO:0000256" key="2">
    <source>
        <dbReference type="ARBA" id="ARBA00006171"/>
    </source>
</evidence>
<dbReference type="InterPro" id="IPR023214">
    <property type="entry name" value="HAD_sf"/>
</dbReference>
<dbReference type="Proteomes" id="UP000597206">
    <property type="component" value="Unassembled WGS sequence"/>
</dbReference>
<dbReference type="PANTHER" id="PTHR46193">
    <property type="entry name" value="6-PHOSPHOGLUCONATE PHOSPHATASE"/>
    <property type="match status" value="1"/>
</dbReference>